<evidence type="ECO:0000313" key="2">
    <source>
        <dbReference type="Proteomes" id="UP001060085"/>
    </source>
</evidence>
<protein>
    <submittedName>
        <fullName evidence="1">Uncharacterized protein</fullName>
    </submittedName>
</protein>
<proteinExistence type="predicted"/>
<comment type="caution">
    <text evidence="1">The sequence shown here is derived from an EMBL/GenBank/DDBJ whole genome shotgun (WGS) entry which is preliminary data.</text>
</comment>
<gene>
    <name evidence="1" type="ORF">M9H77_22200</name>
</gene>
<dbReference type="Proteomes" id="UP001060085">
    <property type="component" value="Linkage Group LG05"/>
</dbReference>
<organism evidence="1 2">
    <name type="scientific">Catharanthus roseus</name>
    <name type="common">Madagascar periwinkle</name>
    <name type="synonym">Vinca rosea</name>
    <dbReference type="NCBI Taxonomy" id="4058"/>
    <lineage>
        <taxon>Eukaryota</taxon>
        <taxon>Viridiplantae</taxon>
        <taxon>Streptophyta</taxon>
        <taxon>Embryophyta</taxon>
        <taxon>Tracheophyta</taxon>
        <taxon>Spermatophyta</taxon>
        <taxon>Magnoliopsida</taxon>
        <taxon>eudicotyledons</taxon>
        <taxon>Gunneridae</taxon>
        <taxon>Pentapetalae</taxon>
        <taxon>asterids</taxon>
        <taxon>lamiids</taxon>
        <taxon>Gentianales</taxon>
        <taxon>Apocynaceae</taxon>
        <taxon>Rauvolfioideae</taxon>
        <taxon>Vinceae</taxon>
        <taxon>Catharanthinae</taxon>
        <taxon>Catharanthus</taxon>
    </lineage>
</organism>
<accession>A0ACC0APG2</accession>
<dbReference type="EMBL" id="CM044705">
    <property type="protein sequence ID" value="KAI5662877.1"/>
    <property type="molecule type" value="Genomic_DNA"/>
</dbReference>
<reference evidence="2" key="1">
    <citation type="journal article" date="2023" name="Nat. Plants">
        <title>Single-cell RNA sequencing provides a high-resolution roadmap for understanding the multicellular compartmentation of specialized metabolism.</title>
        <authorList>
            <person name="Sun S."/>
            <person name="Shen X."/>
            <person name="Li Y."/>
            <person name="Li Y."/>
            <person name="Wang S."/>
            <person name="Li R."/>
            <person name="Zhang H."/>
            <person name="Shen G."/>
            <person name="Guo B."/>
            <person name="Wei J."/>
            <person name="Xu J."/>
            <person name="St-Pierre B."/>
            <person name="Chen S."/>
            <person name="Sun C."/>
        </authorList>
    </citation>
    <scope>NUCLEOTIDE SEQUENCE [LARGE SCALE GENOMIC DNA]</scope>
</reference>
<keyword evidence="2" id="KW-1185">Reference proteome</keyword>
<evidence type="ECO:0000313" key="1">
    <source>
        <dbReference type="EMBL" id="KAI5662877.1"/>
    </source>
</evidence>
<sequence>MEDFDCKEGYVEIMVTESKLLKHANEEYTIGVYRLVVCNESKYVYKIWHPNIASFRHIVAYNESTLNISYTCKIFNEVVILCSSCLCIFNILCVQAIPDKYILKRWTKDLDLSLGSSSVGDIGKVSKKNIASYSA</sequence>
<name>A0ACC0APG2_CATRO</name>